<evidence type="ECO:0000256" key="17">
    <source>
        <dbReference type="ARBA" id="ARBA00023316"/>
    </source>
</evidence>
<dbReference type="CDD" id="cd16617">
    <property type="entry name" value="mRING-HC-C4C4_CesA"/>
    <property type="match status" value="1"/>
</dbReference>
<evidence type="ECO:0000256" key="20">
    <source>
        <dbReference type="PIRSR" id="PIRSR605150-2"/>
    </source>
</evidence>
<evidence type="ECO:0000256" key="16">
    <source>
        <dbReference type="ARBA" id="ARBA00023211"/>
    </source>
</evidence>
<keyword evidence="13 23" id="KW-1133">Transmembrane helix</keyword>
<keyword evidence="12 23" id="KW-0135">Cellulose biosynthesis</keyword>
<accession>A0A498JWB1</accession>
<evidence type="ECO:0000256" key="1">
    <source>
        <dbReference type="ARBA" id="ARBA00001936"/>
    </source>
</evidence>
<feature type="transmembrane region" description="Helical" evidence="23">
    <location>
        <begin position="926"/>
        <end position="945"/>
    </location>
</feature>
<evidence type="ECO:0000256" key="12">
    <source>
        <dbReference type="ARBA" id="ARBA00022916"/>
    </source>
</evidence>
<evidence type="ECO:0000256" key="7">
    <source>
        <dbReference type="ARBA" id="ARBA00022679"/>
    </source>
</evidence>
<dbReference type="InterPro" id="IPR027934">
    <property type="entry name" value="CES_Znf_RING"/>
</dbReference>
<feature type="transmembrane region" description="Helical" evidence="23">
    <location>
        <begin position="858"/>
        <end position="885"/>
    </location>
</feature>
<dbReference type="AlphaFoldDB" id="A0A498JWB1"/>
<evidence type="ECO:0000256" key="5">
    <source>
        <dbReference type="ARBA" id="ARBA00022475"/>
    </source>
</evidence>
<evidence type="ECO:0000256" key="13">
    <source>
        <dbReference type="ARBA" id="ARBA00022989"/>
    </source>
</evidence>
<dbReference type="GO" id="GO:0005886">
    <property type="term" value="C:plasma membrane"/>
    <property type="evidence" value="ECO:0007669"/>
    <property type="project" value="UniProtKB-SubCell"/>
</dbReference>
<evidence type="ECO:0000256" key="22">
    <source>
        <dbReference type="PROSITE-ProRule" id="PRU00175"/>
    </source>
</evidence>
<dbReference type="PROSITE" id="PS50089">
    <property type="entry name" value="ZF_RING_2"/>
    <property type="match status" value="1"/>
</dbReference>
<keyword evidence="17 23" id="KW-0961">Cell wall biogenesis/degradation</keyword>
<evidence type="ECO:0000256" key="11">
    <source>
        <dbReference type="ARBA" id="ARBA00022833"/>
    </source>
</evidence>
<comment type="cofactor">
    <cofactor evidence="1">
        <name>Mn(2+)</name>
        <dbReference type="ChEBI" id="CHEBI:29035"/>
    </cofactor>
</comment>
<organism evidence="26 27">
    <name type="scientific">Malus domestica</name>
    <name type="common">Apple</name>
    <name type="synonym">Pyrus malus</name>
    <dbReference type="NCBI Taxonomy" id="3750"/>
    <lineage>
        <taxon>Eukaryota</taxon>
        <taxon>Viridiplantae</taxon>
        <taxon>Streptophyta</taxon>
        <taxon>Embryophyta</taxon>
        <taxon>Tracheophyta</taxon>
        <taxon>Spermatophyta</taxon>
        <taxon>Magnoliopsida</taxon>
        <taxon>eudicotyledons</taxon>
        <taxon>Gunneridae</taxon>
        <taxon>Pentapetalae</taxon>
        <taxon>rosids</taxon>
        <taxon>fabids</taxon>
        <taxon>Rosales</taxon>
        <taxon>Rosaceae</taxon>
        <taxon>Amygdaloideae</taxon>
        <taxon>Maleae</taxon>
        <taxon>Malus</taxon>
    </lineage>
</organism>
<dbReference type="GO" id="GO:0016760">
    <property type="term" value="F:cellulose synthase (UDP-forming) activity"/>
    <property type="evidence" value="ECO:0007669"/>
    <property type="project" value="UniProtKB-EC"/>
</dbReference>
<gene>
    <name evidence="26" type="ORF">DVH24_037737</name>
</gene>
<comment type="similarity">
    <text evidence="4 23">Belongs to the glycosyltransferase 2 family. Plant cellulose synthase subfamily.</text>
</comment>
<dbReference type="Gene3D" id="3.90.550.10">
    <property type="entry name" value="Spore Coat Polysaccharide Biosynthesis Protein SpsA, Chain A"/>
    <property type="match status" value="1"/>
</dbReference>
<feature type="region of interest" description="Disordered" evidence="24">
    <location>
        <begin position="246"/>
        <end position="279"/>
    </location>
</feature>
<reference evidence="26 27" key="1">
    <citation type="submission" date="2018-10" db="EMBL/GenBank/DDBJ databases">
        <title>A high-quality apple genome assembly.</title>
        <authorList>
            <person name="Hu J."/>
        </authorList>
    </citation>
    <scope>NUCLEOTIDE SEQUENCE [LARGE SCALE GENOMIC DNA]</scope>
    <source>
        <strain evidence="27">cv. HFTH1</strain>
        <tissue evidence="26">Young leaf</tissue>
    </source>
</reference>
<feature type="transmembrane region" description="Helical" evidence="23">
    <location>
        <begin position="978"/>
        <end position="999"/>
    </location>
</feature>
<evidence type="ECO:0000256" key="6">
    <source>
        <dbReference type="ARBA" id="ARBA00022676"/>
    </source>
</evidence>
<feature type="binding site" evidence="21">
    <location>
        <position position="537"/>
    </location>
    <ligand>
        <name>Mn(2+)</name>
        <dbReference type="ChEBI" id="CHEBI:29035"/>
    </ligand>
</feature>
<keyword evidence="9 23" id="KW-0479">Metal-binding</keyword>
<comment type="caution">
    <text evidence="26">The sequence shown here is derived from an EMBL/GenBank/DDBJ whole genome shotgun (WGS) entry which is preliminary data.</text>
</comment>
<feature type="active site" evidence="19">
    <location>
        <position position="781"/>
    </location>
</feature>
<feature type="binding site" evidence="20">
    <location>
        <position position="359"/>
    </location>
    <ligand>
        <name>UDP-alpha-D-glucose</name>
        <dbReference type="ChEBI" id="CHEBI:58885"/>
    </ligand>
</feature>
<comment type="cofactor">
    <cofactor evidence="23">
        <name>Zn(2+)</name>
        <dbReference type="ChEBI" id="CHEBI:29105"/>
    </cofactor>
    <text evidence="23">Binds 2 Zn(2+) ions per subunit.</text>
</comment>
<evidence type="ECO:0000256" key="23">
    <source>
        <dbReference type="RuleBase" id="RU361116"/>
    </source>
</evidence>
<feature type="binding site" evidence="20">
    <location>
        <position position="366"/>
    </location>
    <ligand>
        <name>UDP-alpha-D-glucose</name>
        <dbReference type="ChEBI" id="CHEBI:58885"/>
    </ligand>
</feature>
<feature type="binding site" evidence="20">
    <location>
        <position position="395"/>
    </location>
    <ligand>
        <name>UDP-alpha-D-glucose</name>
        <dbReference type="ChEBI" id="CHEBI:58885"/>
    </ligand>
</feature>
<dbReference type="GO" id="GO:0030244">
    <property type="term" value="P:cellulose biosynthetic process"/>
    <property type="evidence" value="ECO:0007669"/>
    <property type="project" value="UniProtKB-KW"/>
</dbReference>
<keyword evidence="6 23" id="KW-0328">Glycosyltransferase</keyword>
<feature type="active site" evidence="19">
    <location>
        <position position="395"/>
    </location>
</feature>
<dbReference type="GO" id="GO:0071555">
    <property type="term" value="P:cell wall organization"/>
    <property type="evidence" value="ECO:0007669"/>
    <property type="project" value="UniProtKB-KW"/>
</dbReference>
<dbReference type="InterPro" id="IPR013083">
    <property type="entry name" value="Znf_RING/FYVE/PHD"/>
</dbReference>
<keyword evidence="16" id="KW-0464">Manganese</keyword>
<sequence>MDTKGRLIAGSHNRNEFVLINADEVSRVTSVKELSGQICQICGDEIEITVDGEPFVACNECAFPVCRSCYEYERREGNQACPQCKTRYKRIKGSPRVEGDEEEDDIDDLENEFDIASNERRDPHSIAEAVLAARLNIGRGSHVNGSGISTPAEFDSASVASEIPLLTYGQEDVGIASDKHALIVPPFMSRGKRVHPMPSSDSSMSFPPRPMDPKKDLAVYGYGTVAWKERMEDWKKKQNEKLQVVKHQGGNNGGDNNGEPDDPDLPKMDEGRQPLSRKLPISSSKINPYRMVILLRLTVLGLFFHYRILHPVNNAYGLWLTSIICEIWFAMSWILDQFPKWYEKEGKPSELPDLDVFVSTVDPMKEPPLITANTVLSILAVDYPVDKVACYVSDDGAAMLTFEALSETSEFARKWVPFCKKYSIEPRAPEWYFAQKVDYLRDKVDPTFVRERRAIKREYEEFKVRINLLVATAQKVPEEGWTMQDGTPWPGNNVRDHPGMIQVFLGQNGVRDVEGNELPRLVYVSREKRPGFDHHKKAGAMNSLVRVSAIISNAPYILNVDCDHYINNSKALREAMCFMMDPQSGKKICYVQFPQRFDGIDLHDRYSNRNVVFFDINMKGLDGIQGPIYVGTGCVFRRQALYGFDAPTKKKPPGKTCNCWPKWCCMCCGSRKKNKKSKSNDKKKKTKDTSKQIHALENIQEGIEGIDNEKASLIPQIKFEKKFGQSPVFIASTLMEDGGVPKGTSSASLLKEAIHVISCGYEDKSEWGKEVGWIYGSVTEDILTGFKMHCHGWRSVYCMPKRPAFKGSAPINLSDRLHQVLRWALGSVEILLSRHCPIWYGYGCGLKWLERFSYINSVVYPLTSIPLLAYCSLPAVCLLTGKFIVPEISNYASILFMALFLSIAATSILEMQWGHVGIHDWWRNEQFWVIGGASSHFFALIQGLLKVLGGVNTNFTVTSKAADDGEFSDLYLFKWTSLLIPPMTLLIINIIGVVVGISDAINNGYETWGPLFGRLFFAIWVIVHLYPFLKGLVGRQERLPTIIVVWSILLASIFSLLWVRINPFVNKGGIVLEVCGLDCN</sequence>
<evidence type="ECO:0000256" key="21">
    <source>
        <dbReference type="PIRSR" id="PIRSR605150-3"/>
    </source>
</evidence>
<dbReference type="UniPathway" id="UPA00695"/>
<dbReference type="InterPro" id="IPR005150">
    <property type="entry name" value="Cellulose_synth"/>
</dbReference>
<evidence type="ECO:0000256" key="10">
    <source>
        <dbReference type="ARBA" id="ARBA00022771"/>
    </source>
</evidence>
<dbReference type="FunFam" id="3.30.40.10:FF:000031">
    <property type="entry name" value="Cellulose synthase"/>
    <property type="match status" value="1"/>
</dbReference>
<feature type="binding site" evidence="21">
    <location>
        <position position="561"/>
    </location>
    <ligand>
        <name>Mn(2+)</name>
        <dbReference type="ChEBI" id="CHEBI:29035"/>
    </ligand>
</feature>
<dbReference type="Gene3D" id="3.30.40.10">
    <property type="entry name" value="Zinc/RING finger domain, C3HC4 (zinc finger)"/>
    <property type="match status" value="1"/>
</dbReference>
<keyword evidence="15 23" id="KW-0472">Membrane</keyword>
<evidence type="ECO:0000256" key="18">
    <source>
        <dbReference type="ARBA" id="ARBA00048682"/>
    </source>
</evidence>
<keyword evidence="8 23" id="KW-0812">Transmembrane</keyword>
<feature type="domain" description="RING-type" evidence="25">
    <location>
        <begin position="39"/>
        <end position="85"/>
    </location>
</feature>
<feature type="transmembrane region" description="Helical" evidence="23">
    <location>
        <begin position="1011"/>
        <end position="1029"/>
    </location>
</feature>
<dbReference type="InterPro" id="IPR001841">
    <property type="entry name" value="Znf_RING"/>
</dbReference>
<dbReference type="Pfam" id="PF14569">
    <property type="entry name" value="zf-UDP"/>
    <property type="match status" value="1"/>
</dbReference>
<feature type="binding site" evidence="20">
    <location>
        <position position="365"/>
    </location>
    <ligand>
        <name>UDP-alpha-D-glucose</name>
        <dbReference type="ChEBI" id="CHEBI:58885"/>
    </ligand>
</feature>
<dbReference type="Proteomes" id="UP000290289">
    <property type="component" value="Chromosome 5"/>
</dbReference>
<evidence type="ECO:0000313" key="27">
    <source>
        <dbReference type="Proteomes" id="UP000290289"/>
    </source>
</evidence>
<comment type="subcellular location">
    <subcellularLocation>
        <location evidence="2 23">Cell membrane</location>
        <topology evidence="2 23">Multi-pass membrane protein</topology>
    </subcellularLocation>
</comment>
<keyword evidence="14" id="KW-0007">Acetylation</keyword>
<evidence type="ECO:0000256" key="2">
    <source>
        <dbReference type="ARBA" id="ARBA00004651"/>
    </source>
</evidence>
<evidence type="ECO:0000256" key="3">
    <source>
        <dbReference type="ARBA" id="ARBA00004768"/>
    </source>
</evidence>
<evidence type="ECO:0000256" key="9">
    <source>
        <dbReference type="ARBA" id="ARBA00022723"/>
    </source>
</evidence>
<evidence type="ECO:0000256" key="4">
    <source>
        <dbReference type="ARBA" id="ARBA00007548"/>
    </source>
</evidence>
<dbReference type="EMBL" id="RDQH01000331">
    <property type="protein sequence ID" value="RXI00189.1"/>
    <property type="molecule type" value="Genomic_DNA"/>
</dbReference>
<evidence type="ECO:0000256" key="8">
    <source>
        <dbReference type="ARBA" id="ARBA00022692"/>
    </source>
</evidence>
<evidence type="ECO:0000256" key="15">
    <source>
        <dbReference type="ARBA" id="ARBA00023136"/>
    </source>
</evidence>
<keyword evidence="27" id="KW-1185">Reference proteome</keyword>
<evidence type="ECO:0000313" key="26">
    <source>
        <dbReference type="EMBL" id="RXI00189.1"/>
    </source>
</evidence>
<keyword evidence="5 23" id="KW-1003">Cell membrane</keyword>
<proteinExistence type="inferred from homology"/>
<dbReference type="STRING" id="3750.A0A498JWB1"/>
<feature type="binding site" evidence="20">
    <location>
        <position position="536"/>
    </location>
    <ligand>
        <name>UDP-alpha-D-glucose</name>
        <dbReference type="ChEBI" id="CHEBI:58885"/>
    </ligand>
</feature>
<feature type="transmembrane region" description="Helical" evidence="23">
    <location>
        <begin position="1041"/>
        <end position="1059"/>
    </location>
</feature>
<dbReference type="EC" id="2.4.1.12" evidence="23"/>
<feature type="transmembrane region" description="Helical" evidence="23">
    <location>
        <begin position="891"/>
        <end position="914"/>
    </location>
</feature>
<evidence type="ECO:0000256" key="24">
    <source>
        <dbReference type="SAM" id="MobiDB-lite"/>
    </source>
</evidence>
<dbReference type="Pfam" id="PF03552">
    <property type="entry name" value="Cellulose_synt"/>
    <property type="match status" value="1"/>
</dbReference>
<keyword evidence="10 22" id="KW-0863">Zinc-finger</keyword>
<feature type="compositionally biased region" description="Basic residues" evidence="24">
    <location>
        <begin position="671"/>
        <end position="686"/>
    </location>
</feature>
<evidence type="ECO:0000259" key="25">
    <source>
        <dbReference type="PROSITE" id="PS50089"/>
    </source>
</evidence>
<dbReference type="FunFam" id="3.90.550.10:FF:000009">
    <property type="entry name" value="Cellulose synthase"/>
    <property type="match status" value="1"/>
</dbReference>
<feature type="region of interest" description="Disordered" evidence="24">
    <location>
        <begin position="671"/>
        <end position="691"/>
    </location>
</feature>
<keyword evidence="11 23" id="KW-0862">Zinc</keyword>
<comment type="pathway">
    <text evidence="3 23">Glycan metabolism; plant cellulose biosynthesis.</text>
</comment>
<dbReference type="SUPFAM" id="SSF57850">
    <property type="entry name" value="RING/U-box"/>
    <property type="match status" value="1"/>
</dbReference>
<dbReference type="InterPro" id="IPR029044">
    <property type="entry name" value="Nucleotide-diphossugar_trans"/>
</dbReference>
<comment type="catalytic activity">
    <reaction evidence="18 23">
        <text>[(1-&gt;4)-beta-D-glucosyl](n) + UDP-alpha-D-glucose = [(1-&gt;4)-beta-D-glucosyl](n+1) + UDP + H(+)</text>
        <dbReference type="Rhea" id="RHEA:19929"/>
        <dbReference type="Rhea" id="RHEA-COMP:10033"/>
        <dbReference type="Rhea" id="RHEA-COMP:10034"/>
        <dbReference type="ChEBI" id="CHEBI:15378"/>
        <dbReference type="ChEBI" id="CHEBI:18246"/>
        <dbReference type="ChEBI" id="CHEBI:58223"/>
        <dbReference type="ChEBI" id="CHEBI:58885"/>
        <dbReference type="EC" id="2.4.1.12"/>
    </reaction>
</comment>
<dbReference type="PANTHER" id="PTHR13301">
    <property type="entry name" value="X-BOX TRANSCRIPTION FACTOR-RELATED"/>
    <property type="match status" value="1"/>
</dbReference>
<name>A0A498JWB1_MALDO</name>
<protein>
    <recommendedName>
        <fullName evidence="23">Cellulose synthase</fullName>
        <ecNumber evidence="23">2.4.1.12</ecNumber>
    </recommendedName>
</protein>
<comment type="caution">
    <text evidence="23">Lacks conserved residue(s) required for the propagation of feature annotation.</text>
</comment>
<dbReference type="SUPFAM" id="SSF53448">
    <property type="entry name" value="Nucleotide-diphospho-sugar transferases"/>
    <property type="match status" value="1"/>
</dbReference>
<dbReference type="GO" id="GO:0008270">
    <property type="term" value="F:zinc ion binding"/>
    <property type="evidence" value="ECO:0007669"/>
    <property type="project" value="UniProtKB-KW"/>
</dbReference>
<evidence type="ECO:0000256" key="14">
    <source>
        <dbReference type="ARBA" id="ARBA00022990"/>
    </source>
</evidence>
<keyword evidence="7 23" id="KW-0808">Transferase</keyword>
<evidence type="ECO:0000256" key="19">
    <source>
        <dbReference type="PIRSR" id="PIRSR605150-1"/>
    </source>
</evidence>